<gene>
    <name evidence="2" type="ORF">SAMN05192549_11645</name>
</gene>
<feature type="chain" id="PRO_5012613328" evidence="1">
    <location>
        <begin position="20"/>
        <end position="110"/>
    </location>
</feature>
<proteinExistence type="predicted"/>
<name>A0A1M7RAM2_9BURK</name>
<evidence type="ECO:0000256" key="1">
    <source>
        <dbReference type="SAM" id="SignalP"/>
    </source>
</evidence>
<sequence length="110" mass="12228">MLRSLVFILLCSFAGIVQADGTMRHLRKMEGYTIVAVTSVDGEFQGCDFGRVIKLLNGMSYKCSSYSYTYAYSPDAIVFAKANAYQGKSLATIKLLIEGEIFDMEPVFLK</sequence>
<organism evidence="2 3">
    <name type="scientific">Duganella sacchari</name>
    <dbReference type="NCBI Taxonomy" id="551987"/>
    <lineage>
        <taxon>Bacteria</taxon>
        <taxon>Pseudomonadati</taxon>
        <taxon>Pseudomonadota</taxon>
        <taxon>Betaproteobacteria</taxon>
        <taxon>Burkholderiales</taxon>
        <taxon>Oxalobacteraceae</taxon>
        <taxon>Telluria group</taxon>
        <taxon>Duganella</taxon>
    </lineage>
</organism>
<evidence type="ECO:0000313" key="3">
    <source>
        <dbReference type="Proteomes" id="UP000184339"/>
    </source>
</evidence>
<dbReference type="AlphaFoldDB" id="A0A1M7RAM2"/>
<protein>
    <submittedName>
        <fullName evidence="2">Uncharacterized protein</fullName>
    </submittedName>
</protein>
<feature type="signal peptide" evidence="1">
    <location>
        <begin position="1"/>
        <end position="19"/>
    </location>
</feature>
<dbReference type="Proteomes" id="UP000184339">
    <property type="component" value="Unassembled WGS sequence"/>
</dbReference>
<evidence type="ECO:0000313" key="2">
    <source>
        <dbReference type="EMBL" id="SHN43241.1"/>
    </source>
</evidence>
<accession>A0A1M7RAM2</accession>
<dbReference type="EMBL" id="FRCX01000016">
    <property type="protein sequence ID" value="SHN43241.1"/>
    <property type="molecule type" value="Genomic_DNA"/>
</dbReference>
<keyword evidence="3" id="KW-1185">Reference proteome</keyword>
<keyword evidence="1" id="KW-0732">Signal</keyword>
<reference evidence="3" key="1">
    <citation type="submission" date="2016-11" db="EMBL/GenBank/DDBJ databases">
        <authorList>
            <person name="Varghese N."/>
            <person name="Submissions S."/>
        </authorList>
    </citation>
    <scope>NUCLEOTIDE SEQUENCE [LARGE SCALE GENOMIC DNA]</scope>
    <source>
        <strain evidence="3">Sac-22</strain>
    </source>
</reference>